<dbReference type="RefSeq" id="WP_207026350.1">
    <property type="nucleotide sequence ID" value="NZ_JAFLNM010000001.1"/>
</dbReference>
<comment type="caution">
    <text evidence="2">The sequence shown here is derived from an EMBL/GenBank/DDBJ whole genome shotgun (WGS) entry which is preliminary data.</text>
</comment>
<keyword evidence="3" id="KW-1185">Reference proteome</keyword>
<proteinExistence type="predicted"/>
<sequence>MKFFNSTFGTSFLLLILLFVGCKQENKTETSTDTAPTTKTKEQPPKNPLSENFKQYWYAGEAEITSYQLEQARYGELRDGKAVLIYVTEPFLPTEQVKANNSNPENVSVLKLNATKKFLTGIYPYSIMSSTFYPVYDNQHALKTSLSVQEWCGHVYSQLNNREKFDFTSHSYFEGEADRAFSMEKTILENEIWTKIRINPDHLPLGDVSMIPSLEFLRLSHQEIKAYNANAQLSSKDGISTYTISYPKLERNLMIHFTADFPYSIESWTEELKSGFGSDAKTLTTSATKIKSLKTAYWQQNDNKNLILRDSLGL</sequence>
<reference evidence="2 3" key="1">
    <citation type="submission" date="2021-03" db="EMBL/GenBank/DDBJ databases">
        <title>Muricauda lutimaris sp. nov. and Muricauda ruestringensis sp. nov, two marine members of the Flavobacteriaceae isolated from deep sea sediments of Western Pacific.</title>
        <authorList>
            <person name="Zhao S."/>
            <person name="Liu R."/>
        </authorList>
    </citation>
    <scope>NUCLEOTIDE SEQUENCE [LARGE SCALE GENOMIC DNA]</scope>
    <source>
        <strain evidence="2 3">BC31-3-A3</strain>
    </source>
</reference>
<dbReference type="EMBL" id="JAFLNM010000001">
    <property type="protein sequence ID" value="MBO0340773.1"/>
    <property type="molecule type" value="Genomic_DNA"/>
</dbReference>
<evidence type="ECO:0000256" key="1">
    <source>
        <dbReference type="SAM" id="MobiDB-lite"/>
    </source>
</evidence>
<evidence type="ECO:0000313" key="2">
    <source>
        <dbReference type="EMBL" id="MBO0340773.1"/>
    </source>
</evidence>
<organism evidence="2 3">
    <name type="scientific">Flagellimonas profundi</name>
    <dbReference type="NCBI Taxonomy" id="2915620"/>
    <lineage>
        <taxon>Bacteria</taxon>
        <taxon>Pseudomonadati</taxon>
        <taxon>Bacteroidota</taxon>
        <taxon>Flavobacteriia</taxon>
        <taxon>Flavobacteriales</taxon>
        <taxon>Flavobacteriaceae</taxon>
        <taxon>Flagellimonas</taxon>
    </lineage>
</organism>
<gene>
    <name evidence="2" type="ORF">J0654_03910</name>
</gene>
<dbReference type="Proteomes" id="UP000664807">
    <property type="component" value="Unassembled WGS sequence"/>
</dbReference>
<evidence type="ECO:0000313" key="3">
    <source>
        <dbReference type="Proteomes" id="UP000664807"/>
    </source>
</evidence>
<feature type="region of interest" description="Disordered" evidence="1">
    <location>
        <begin position="28"/>
        <end position="49"/>
    </location>
</feature>
<accession>A0ABS3FC88</accession>
<name>A0ABS3FC88_9FLAO</name>
<protein>
    <submittedName>
        <fullName evidence="2">Septum formation inhibitor Maf</fullName>
    </submittedName>
</protein>
<dbReference type="PROSITE" id="PS51257">
    <property type="entry name" value="PROKAR_LIPOPROTEIN"/>
    <property type="match status" value="1"/>
</dbReference>